<dbReference type="SUPFAM" id="SSF51735">
    <property type="entry name" value="NAD(P)-binding Rossmann-fold domains"/>
    <property type="match status" value="1"/>
</dbReference>
<dbReference type="InterPro" id="IPR002347">
    <property type="entry name" value="SDR_fam"/>
</dbReference>
<proteinExistence type="inferred from homology"/>
<dbReference type="PANTHER" id="PTHR42760:SF37">
    <property type="entry name" value="CLAVALDEHYDE DEHYDROGENASE"/>
    <property type="match status" value="1"/>
</dbReference>
<dbReference type="PRINTS" id="PR00081">
    <property type="entry name" value="GDHRDH"/>
</dbReference>
<accession>A0A167IEI6</accession>
<dbReference type="CDD" id="cd05233">
    <property type="entry name" value="SDR_c"/>
    <property type="match status" value="1"/>
</dbReference>
<dbReference type="Proteomes" id="UP000076738">
    <property type="component" value="Unassembled WGS sequence"/>
</dbReference>
<reference evidence="4 5" key="1">
    <citation type="journal article" date="2016" name="Mol. Biol. Evol.">
        <title>Comparative Genomics of Early-Diverging Mushroom-Forming Fungi Provides Insights into the Origins of Lignocellulose Decay Capabilities.</title>
        <authorList>
            <person name="Nagy L.G."/>
            <person name="Riley R."/>
            <person name="Tritt A."/>
            <person name="Adam C."/>
            <person name="Daum C."/>
            <person name="Floudas D."/>
            <person name="Sun H."/>
            <person name="Yadav J.S."/>
            <person name="Pangilinan J."/>
            <person name="Larsson K.H."/>
            <person name="Matsuura K."/>
            <person name="Barry K."/>
            <person name="Labutti K."/>
            <person name="Kuo R."/>
            <person name="Ohm R.A."/>
            <person name="Bhattacharya S.S."/>
            <person name="Shirouzu T."/>
            <person name="Yoshinaga Y."/>
            <person name="Martin F.M."/>
            <person name="Grigoriev I.V."/>
            <person name="Hibbett D.S."/>
        </authorList>
    </citation>
    <scope>NUCLEOTIDE SEQUENCE [LARGE SCALE GENOMIC DNA]</scope>
    <source>
        <strain evidence="4 5">TUFC12733</strain>
    </source>
</reference>
<evidence type="ECO:0000256" key="1">
    <source>
        <dbReference type="ARBA" id="ARBA00006484"/>
    </source>
</evidence>
<comment type="similarity">
    <text evidence="1 3">Belongs to the short-chain dehydrogenases/reductases (SDR) family.</text>
</comment>
<evidence type="ECO:0000256" key="2">
    <source>
        <dbReference type="ARBA" id="ARBA00023002"/>
    </source>
</evidence>
<dbReference type="Gene3D" id="3.40.50.720">
    <property type="entry name" value="NAD(P)-binding Rossmann-like Domain"/>
    <property type="match status" value="1"/>
</dbReference>
<evidence type="ECO:0000313" key="5">
    <source>
        <dbReference type="Proteomes" id="UP000076738"/>
    </source>
</evidence>
<dbReference type="InterPro" id="IPR036291">
    <property type="entry name" value="NAD(P)-bd_dom_sf"/>
</dbReference>
<protein>
    <submittedName>
        <fullName evidence="4">NAD(P)-binding protein</fullName>
    </submittedName>
</protein>
<organism evidence="4 5">
    <name type="scientific">Calocera viscosa (strain TUFC12733)</name>
    <dbReference type="NCBI Taxonomy" id="1330018"/>
    <lineage>
        <taxon>Eukaryota</taxon>
        <taxon>Fungi</taxon>
        <taxon>Dikarya</taxon>
        <taxon>Basidiomycota</taxon>
        <taxon>Agaricomycotina</taxon>
        <taxon>Dacrymycetes</taxon>
        <taxon>Dacrymycetales</taxon>
        <taxon>Dacrymycetaceae</taxon>
        <taxon>Calocera</taxon>
    </lineage>
</organism>
<gene>
    <name evidence="4" type="ORF">CALVIDRAFT_520102</name>
</gene>
<evidence type="ECO:0000313" key="4">
    <source>
        <dbReference type="EMBL" id="KZO92568.1"/>
    </source>
</evidence>
<dbReference type="Pfam" id="PF00106">
    <property type="entry name" value="adh_short"/>
    <property type="match status" value="1"/>
</dbReference>
<dbReference type="GO" id="GO:0016616">
    <property type="term" value="F:oxidoreductase activity, acting on the CH-OH group of donors, NAD or NADP as acceptor"/>
    <property type="evidence" value="ECO:0007669"/>
    <property type="project" value="TreeGrafter"/>
</dbReference>
<keyword evidence="5" id="KW-1185">Reference proteome</keyword>
<dbReference type="PANTHER" id="PTHR42760">
    <property type="entry name" value="SHORT-CHAIN DEHYDROGENASES/REDUCTASES FAMILY MEMBER"/>
    <property type="match status" value="1"/>
</dbReference>
<dbReference type="STRING" id="1330018.A0A167IEI6"/>
<name>A0A167IEI6_CALVF</name>
<dbReference type="OrthoDB" id="1933717at2759"/>
<dbReference type="AlphaFoldDB" id="A0A167IEI6"/>
<evidence type="ECO:0000256" key="3">
    <source>
        <dbReference type="RuleBase" id="RU000363"/>
    </source>
</evidence>
<sequence length="321" mass="34996">MSAALDIKAVHTNVYPSIDPSHFPTALSGKVALITGGGRGIGRAIALAFAQSDVKGIALLARSRGELEETAQLCKKEKPGLEVSVCPADATKTAELDAAVEKAVKELGEIDILVNNAGANRLRPFHMTPPDEWWNILEVNLHGPAHLMSRVINPMRARNSGQYIINISSRAAVMASRGMASSYTSSKTALTRMTACIQAELNTDGKDRVCLFSLHPGGPKTKMNYDLVEPDVDAAYPGMHEKVRQFVDIQEDTVELCAWTVVYLCSGRADRLKGRYFDVEQDVAAVVASADEVLERNKLDLKIDYAGDWTYLVAPTNQMKH</sequence>
<dbReference type="EMBL" id="KV417309">
    <property type="protein sequence ID" value="KZO92568.1"/>
    <property type="molecule type" value="Genomic_DNA"/>
</dbReference>
<keyword evidence="2" id="KW-0560">Oxidoreductase</keyword>
<dbReference type="PRINTS" id="PR00080">
    <property type="entry name" value="SDRFAMILY"/>
</dbReference>